<keyword evidence="1" id="KW-1133">Transmembrane helix</keyword>
<keyword evidence="1" id="KW-0812">Transmembrane</keyword>
<name>A0A2P2R2P5_RHIMU</name>
<organism evidence="2">
    <name type="scientific">Rhizophora mucronata</name>
    <name type="common">Asiatic mangrove</name>
    <dbReference type="NCBI Taxonomy" id="61149"/>
    <lineage>
        <taxon>Eukaryota</taxon>
        <taxon>Viridiplantae</taxon>
        <taxon>Streptophyta</taxon>
        <taxon>Embryophyta</taxon>
        <taxon>Tracheophyta</taxon>
        <taxon>Spermatophyta</taxon>
        <taxon>Magnoliopsida</taxon>
        <taxon>eudicotyledons</taxon>
        <taxon>Gunneridae</taxon>
        <taxon>Pentapetalae</taxon>
        <taxon>rosids</taxon>
        <taxon>fabids</taxon>
        <taxon>Malpighiales</taxon>
        <taxon>Rhizophoraceae</taxon>
        <taxon>Rhizophora</taxon>
    </lineage>
</organism>
<sequence>MKSSVWVIMESFLLFLPVRVMWLDSCTIDVMIIFIYCSWNLKIEV</sequence>
<keyword evidence="1" id="KW-0472">Membrane</keyword>
<evidence type="ECO:0000313" key="2">
    <source>
        <dbReference type="EMBL" id="MBX73404.1"/>
    </source>
</evidence>
<dbReference type="EMBL" id="GGEC01092920">
    <property type="protein sequence ID" value="MBX73404.1"/>
    <property type="molecule type" value="Transcribed_RNA"/>
</dbReference>
<protein>
    <submittedName>
        <fullName evidence="2">Uncharacterized protein</fullName>
    </submittedName>
</protein>
<evidence type="ECO:0000256" key="1">
    <source>
        <dbReference type="SAM" id="Phobius"/>
    </source>
</evidence>
<feature type="transmembrane region" description="Helical" evidence="1">
    <location>
        <begin position="20"/>
        <end position="39"/>
    </location>
</feature>
<reference evidence="2" key="1">
    <citation type="submission" date="2018-02" db="EMBL/GenBank/DDBJ databases">
        <title>Rhizophora mucronata_Transcriptome.</title>
        <authorList>
            <person name="Meera S.P."/>
            <person name="Sreeshan A."/>
            <person name="Augustine A."/>
        </authorList>
    </citation>
    <scope>NUCLEOTIDE SEQUENCE</scope>
    <source>
        <tissue evidence="2">Leaf</tissue>
    </source>
</reference>
<proteinExistence type="predicted"/>
<accession>A0A2P2R2P5</accession>
<dbReference type="AlphaFoldDB" id="A0A2P2R2P5"/>